<keyword evidence="16" id="KW-0732">Signal</keyword>
<dbReference type="InterPro" id="IPR013261">
    <property type="entry name" value="Tim21"/>
</dbReference>
<proteinExistence type="inferred from homology"/>
<evidence type="ECO:0000256" key="6">
    <source>
        <dbReference type="ARBA" id="ARBA00022692"/>
    </source>
</evidence>
<evidence type="ECO:0000313" key="18">
    <source>
        <dbReference type="Proteomes" id="UP000001811"/>
    </source>
</evidence>
<dbReference type="PANTHER" id="PTHR13032:SF6">
    <property type="entry name" value="MITOCHONDRIAL IMPORT INNER MEMBRANE TRANSLOCASE SUBUNIT TIM21"/>
    <property type="match status" value="1"/>
</dbReference>
<dbReference type="AlphaFoldDB" id="A0A5F9CST8"/>
<dbReference type="InterPro" id="IPR038552">
    <property type="entry name" value="Tim21_IMS_sf"/>
</dbReference>
<feature type="chain" id="PRO_5023836333" description="Mitochondrial import inner membrane translocase subunit Tim21" evidence="16">
    <location>
        <begin position="28"/>
        <end position="282"/>
    </location>
</feature>
<keyword evidence="18" id="KW-1185">Reference proteome</keyword>
<evidence type="ECO:0000256" key="16">
    <source>
        <dbReference type="SAM" id="SignalP"/>
    </source>
</evidence>
<evidence type="ECO:0000313" key="17">
    <source>
        <dbReference type="Ensembl" id="ENSOCUP00000036718.1"/>
    </source>
</evidence>
<organism evidence="17 18">
    <name type="scientific">Oryctolagus cuniculus</name>
    <name type="common">Rabbit</name>
    <dbReference type="NCBI Taxonomy" id="9986"/>
    <lineage>
        <taxon>Eukaryota</taxon>
        <taxon>Metazoa</taxon>
        <taxon>Chordata</taxon>
        <taxon>Craniata</taxon>
        <taxon>Vertebrata</taxon>
        <taxon>Euteleostomi</taxon>
        <taxon>Mammalia</taxon>
        <taxon>Eutheria</taxon>
        <taxon>Euarchontoglires</taxon>
        <taxon>Glires</taxon>
        <taxon>Lagomorpha</taxon>
        <taxon>Leporidae</taxon>
        <taxon>Oryctolagus</taxon>
    </lineage>
</organism>
<dbReference type="GO" id="GO:0030150">
    <property type="term" value="P:protein import into mitochondrial matrix"/>
    <property type="evidence" value="ECO:0007669"/>
    <property type="project" value="UniProtKB-UniRule"/>
</dbReference>
<dbReference type="EMBL" id="AAGW02050974">
    <property type="status" value="NOT_ANNOTATED_CDS"/>
    <property type="molecule type" value="Genomic_DNA"/>
</dbReference>
<evidence type="ECO:0000256" key="8">
    <source>
        <dbReference type="ARBA" id="ARBA00022946"/>
    </source>
</evidence>
<evidence type="ECO:0000256" key="7">
    <source>
        <dbReference type="ARBA" id="ARBA00022927"/>
    </source>
</evidence>
<dbReference type="Pfam" id="PF08294">
    <property type="entry name" value="TIM21"/>
    <property type="match status" value="1"/>
</dbReference>
<protein>
    <recommendedName>
        <fullName evidence="4 14">Mitochondrial import inner membrane translocase subunit Tim21</fullName>
    </recommendedName>
</protein>
<keyword evidence="8" id="KW-0809">Transit peptide</keyword>
<feature type="transmembrane region" description="Helical" evidence="14">
    <location>
        <begin position="108"/>
        <end position="129"/>
    </location>
</feature>
<evidence type="ECO:0000256" key="10">
    <source>
        <dbReference type="ARBA" id="ARBA00023010"/>
    </source>
</evidence>
<keyword evidence="11 14" id="KW-0496">Mitochondrion</keyword>
<evidence type="ECO:0000256" key="13">
    <source>
        <dbReference type="ARBA" id="ARBA00047099"/>
    </source>
</evidence>
<comment type="function">
    <text evidence="1">Participates in the translocation of transit peptide-containing proteins across the mitochondrial inner membrane. Also required for assembly of mitochondrial respiratory chain complex I and complex IV as component of the MITRAC (mitochondrial translation regulation assembly intermediate of cytochrome c oxidase complex) complex. Probably shuttles between the presequence translocase and respiratory-chain assembly intermediates in a process that promotes incorporation of early nuclear-encoded subunits into these complexes.</text>
</comment>
<evidence type="ECO:0000256" key="4">
    <source>
        <dbReference type="ARBA" id="ARBA00020726"/>
    </source>
</evidence>
<keyword evidence="5 14" id="KW-0813">Transport</keyword>
<evidence type="ECO:0000256" key="12">
    <source>
        <dbReference type="ARBA" id="ARBA00023136"/>
    </source>
</evidence>
<dbReference type="FunFam" id="3.10.450.320:FF:000001">
    <property type="entry name" value="Mitochondrial import inner membrane translocase subunit Tim21"/>
    <property type="match status" value="1"/>
</dbReference>
<reference evidence="17" key="3">
    <citation type="submission" date="2025-09" db="UniProtKB">
        <authorList>
            <consortium name="Ensembl"/>
        </authorList>
    </citation>
    <scope>IDENTIFICATION</scope>
    <source>
        <strain evidence="17">Thorbecke</strain>
    </source>
</reference>
<evidence type="ECO:0000256" key="11">
    <source>
        <dbReference type="ARBA" id="ARBA00023128"/>
    </source>
</evidence>
<dbReference type="Bgee" id="ENSOCUG00000014062">
    <property type="expression patterns" value="Expressed in heart and 15 other cell types or tissues"/>
</dbReference>
<reference evidence="17" key="2">
    <citation type="submission" date="2025-08" db="UniProtKB">
        <authorList>
            <consortium name="Ensembl"/>
        </authorList>
    </citation>
    <scope>IDENTIFICATION</scope>
    <source>
        <strain evidence="17">Thorbecke</strain>
    </source>
</reference>
<keyword evidence="12 14" id="KW-0472">Membrane</keyword>
<evidence type="ECO:0000256" key="15">
    <source>
        <dbReference type="SAM" id="MobiDB-lite"/>
    </source>
</evidence>
<evidence type="ECO:0000256" key="1">
    <source>
        <dbReference type="ARBA" id="ARBA00003031"/>
    </source>
</evidence>
<sequence>ARVRLAAWRTVRLCWLYLASAPDGTACGEHDRSCLKPGPRLTWGRQEPRRTPRPEPGLGAAQKALWTGCPSPRKAEEDSSKQVSVHGAQGRDPAVSASQKVKEAGRDFSYLLVVLIGIGITGGLFYTIFKELFSASSPHKIYGKALEKCRSHPEVIGVFGEPVKGYGEMTRRGRRQHVSFIEYVKDGLKYMRVKFYIEGSEPGKQGTVHVEVKENQSCRGLEKPAGLRPRLCTRWTRMCNPGGALLPRGRTGASPHHDALHLLLGLRKVRGKCAFPGNSILS</sequence>
<keyword evidence="10 14" id="KW-0811">Translocation</keyword>
<keyword evidence="7 14" id="KW-0653">Protein transport</keyword>
<reference evidence="17 18" key="1">
    <citation type="journal article" date="2011" name="Nature">
        <title>A high-resolution map of human evolutionary constraint using 29 mammals.</title>
        <authorList>
            <person name="Lindblad-Toh K."/>
            <person name="Garber M."/>
            <person name="Zuk O."/>
            <person name="Lin M.F."/>
            <person name="Parker B.J."/>
            <person name="Washietl S."/>
            <person name="Kheradpour P."/>
            <person name="Ernst J."/>
            <person name="Jordan G."/>
            <person name="Mauceli E."/>
            <person name="Ward L.D."/>
            <person name="Lowe C.B."/>
            <person name="Holloway A.K."/>
            <person name="Clamp M."/>
            <person name="Gnerre S."/>
            <person name="Alfoldi J."/>
            <person name="Beal K."/>
            <person name="Chang J."/>
            <person name="Clawson H."/>
            <person name="Cuff J."/>
            <person name="Di Palma F."/>
            <person name="Fitzgerald S."/>
            <person name="Flicek P."/>
            <person name="Guttman M."/>
            <person name="Hubisz M.J."/>
            <person name="Jaffe D.B."/>
            <person name="Jungreis I."/>
            <person name="Kent W.J."/>
            <person name="Kostka D."/>
            <person name="Lara M."/>
            <person name="Martins A.L."/>
            <person name="Massingham T."/>
            <person name="Moltke I."/>
            <person name="Raney B.J."/>
            <person name="Rasmussen M.D."/>
            <person name="Robinson J."/>
            <person name="Stark A."/>
            <person name="Vilella A.J."/>
            <person name="Wen J."/>
            <person name="Xie X."/>
            <person name="Zody M.C."/>
            <person name="Baldwin J."/>
            <person name="Bloom T."/>
            <person name="Chin C.W."/>
            <person name="Heiman D."/>
            <person name="Nicol R."/>
            <person name="Nusbaum C."/>
            <person name="Young S."/>
            <person name="Wilkinson J."/>
            <person name="Worley K.C."/>
            <person name="Kovar C.L."/>
            <person name="Muzny D.M."/>
            <person name="Gibbs R.A."/>
            <person name="Cree A."/>
            <person name="Dihn H.H."/>
            <person name="Fowler G."/>
            <person name="Jhangiani S."/>
            <person name="Joshi V."/>
            <person name="Lee S."/>
            <person name="Lewis L.R."/>
            <person name="Nazareth L.V."/>
            <person name="Okwuonu G."/>
            <person name="Santibanez J."/>
            <person name="Warren W.C."/>
            <person name="Mardis E.R."/>
            <person name="Weinstock G.M."/>
            <person name="Wilson R.K."/>
            <person name="Delehaunty K."/>
            <person name="Dooling D."/>
            <person name="Fronik C."/>
            <person name="Fulton L."/>
            <person name="Fulton B."/>
            <person name="Graves T."/>
            <person name="Minx P."/>
            <person name="Sodergren E."/>
            <person name="Birney E."/>
            <person name="Margulies E.H."/>
            <person name="Herrero J."/>
            <person name="Green E.D."/>
            <person name="Haussler D."/>
            <person name="Siepel A."/>
            <person name="Goldman N."/>
            <person name="Pollard K.S."/>
            <person name="Pedersen J.S."/>
            <person name="Lander E.S."/>
            <person name="Kellis M."/>
        </authorList>
    </citation>
    <scope>NUCLEOTIDE SEQUENCE [LARGE SCALE GENOMIC DNA]</scope>
    <source>
        <strain evidence="17 18">Thorbecke inbred</strain>
    </source>
</reference>
<dbReference type="Ensembl" id="ENSOCUT00000050807.1">
    <property type="protein sequence ID" value="ENSOCUP00000036718.1"/>
    <property type="gene ID" value="ENSOCUG00000014062.4"/>
</dbReference>
<comment type="similarity">
    <text evidence="3 14">Belongs to the TIM21 family.</text>
</comment>
<dbReference type="GeneTree" id="ENSGT00390000011552"/>
<dbReference type="InParanoid" id="A0A5F9CST8"/>
<dbReference type="Gene3D" id="3.10.450.320">
    <property type="entry name" value="Mitochondrial import inner membrane translocase subunit Tim21"/>
    <property type="match status" value="1"/>
</dbReference>
<evidence type="ECO:0000256" key="14">
    <source>
        <dbReference type="RuleBase" id="RU367142"/>
    </source>
</evidence>
<feature type="signal peptide" evidence="16">
    <location>
        <begin position="1"/>
        <end position="27"/>
    </location>
</feature>
<dbReference type="STRING" id="9986.ENSOCUP00000036718"/>
<comment type="function">
    <text evidence="14">Essential component of the TIM23 complex, a complex that mediates the translocation of transit peptide-containing proteins across the mitochondrial inner membrane.</text>
</comment>
<comment type="subunit">
    <text evidence="13">Component of the TIM23 complex. Component of the MITRAC (mitochondrial translation regulation assembly intermediate of cytochrome c oxidase complex) complex, the core components of this complex being COA3/MITRAC12 and COX14. Interacts with COA3 and MT-CO1/COX1.</text>
</comment>
<dbReference type="Proteomes" id="UP000001811">
    <property type="component" value="Chromosome 9"/>
</dbReference>
<dbReference type="FunCoup" id="A0A5F9CST8">
    <property type="interactions" value="1349"/>
</dbReference>
<feature type="region of interest" description="Disordered" evidence="15">
    <location>
        <begin position="38"/>
        <end position="97"/>
    </location>
</feature>
<keyword evidence="14" id="KW-0999">Mitochondrion inner membrane</keyword>
<dbReference type="EMBL" id="AAGW02050975">
    <property type="status" value="NOT_ANNOTATED_CDS"/>
    <property type="molecule type" value="Genomic_DNA"/>
</dbReference>
<evidence type="ECO:0000256" key="9">
    <source>
        <dbReference type="ARBA" id="ARBA00022989"/>
    </source>
</evidence>
<accession>A0A5F9CST8</accession>
<evidence type="ECO:0000256" key="3">
    <source>
        <dbReference type="ARBA" id="ARBA00010867"/>
    </source>
</evidence>
<keyword evidence="6 14" id="KW-0812">Transmembrane</keyword>
<comment type="subcellular location">
    <subcellularLocation>
        <location evidence="14">Mitochondrion inner membrane</location>
        <topology evidence="14">Single-pass membrane protein</topology>
    </subcellularLocation>
    <subcellularLocation>
        <location evidence="2">Mitochondrion membrane</location>
        <topology evidence="2">Single-pass membrane protein</topology>
    </subcellularLocation>
</comment>
<dbReference type="GO" id="GO:0005744">
    <property type="term" value="C:TIM23 mitochondrial import inner membrane translocase complex"/>
    <property type="evidence" value="ECO:0007669"/>
    <property type="project" value="UniProtKB-UniRule"/>
</dbReference>
<keyword evidence="9 14" id="KW-1133">Transmembrane helix</keyword>
<evidence type="ECO:0000256" key="2">
    <source>
        <dbReference type="ARBA" id="ARBA00004304"/>
    </source>
</evidence>
<dbReference type="PANTHER" id="PTHR13032">
    <property type="entry name" value="MITOCHONDRIAL IMPORT INNER MEMBRANE TRANSLOCASE SUBUNIT TIM21"/>
    <property type="match status" value="1"/>
</dbReference>
<evidence type="ECO:0000256" key="5">
    <source>
        <dbReference type="ARBA" id="ARBA00022448"/>
    </source>
</evidence>
<name>A0A5F9CST8_RABIT</name>